<dbReference type="InterPro" id="IPR021827">
    <property type="entry name" value="Nup186/Nup192/Nup205"/>
</dbReference>
<evidence type="ECO:0000256" key="2">
    <source>
        <dbReference type="ARBA" id="ARBA00005892"/>
    </source>
</evidence>
<dbReference type="OMA" id="AYGFIEW"/>
<evidence type="ECO:0000256" key="4">
    <source>
        <dbReference type="ARBA" id="ARBA00023242"/>
    </source>
</evidence>
<comment type="subcellular location">
    <subcellularLocation>
        <location evidence="1">Nucleus</location>
    </subcellularLocation>
</comment>
<keyword evidence="3" id="KW-0813">Transport</keyword>
<dbReference type="HOGENOM" id="CLU_002778_0_0_1"/>
<dbReference type="EMBL" id="HE612860">
    <property type="protein sequence ID" value="CCE63326.1"/>
    <property type="molecule type" value="Genomic_DNA"/>
</dbReference>
<comment type="similarity">
    <text evidence="2">Belongs to the NUP186/NUP192/NUP205 family.</text>
</comment>
<dbReference type="STRING" id="1071381.G8BTU8"/>
<dbReference type="PANTHER" id="PTHR31344">
    <property type="entry name" value="NUCLEAR PORE COMPLEX PROTEIN NUP205"/>
    <property type="match status" value="1"/>
</dbReference>
<evidence type="ECO:0000256" key="1">
    <source>
        <dbReference type="ARBA" id="ARBA00004123"/>
    </source>
</evidence>
<dbReference type="GO" id="GO:0006999">
    <property type="term" value="P:nuclear pore organization"/>
    <property type="evidence" value="ECO:0007669"/>
    <property type="project" value="EnsemblFungi"/>
</dbReference>
<evidence type="ECO:0008006" key="7">
    <source>
        <dbReference type="Google" id="ProtNLM"/>
    </source>
</evidence>
<keyword evidence="6" id="KW-1185">Reference proteome</keyword>
<dbReference type="GeneID" id="11531396"/>
<name>G8BTU8_TETPH</name>
<dbReference type="eggNOG" id="KOG1835">
    <property type="taxonomic scope" value="Eukaryota"/>
</dbReference>
<dbReference type="GO" id="GO:0044611">
    <property type="term" value="C:nuclear pore inner ring"/>
    <property type="evidence" value="ECO:0007669"/>
    <property type="project" value="EnsemblFungi"/>
</dbReference>
<sequence>MNWNPLLLQSLYASIEAGDIDYELFKQCLPDLANLNLKDSFPKNHQSRTSLEKGTLEINGTTYKLNKEFIFAAIKISDDLNLDELAITKLLINSQNDPQKSNNTNDSISLINLGKVQYYLSRQYILQIVNYIVNCSTPGDKLWDGLLSTKSNNQNSIATNILLAFDNIHKELREIKESIDKAMLLDITNTIVFKKDIKFRRDFLLKEYDILSTTMFGLVNHGTLLNKQFVIDIINNVSKLDANDYFIVYHIPSIIQAFVILDEMNDQDVLALHSKFIQDLTSDGEIYTKPIKVTIIFLFLCYFIGWCKKKPDSRAVNIDFKTQIDEPMMKAVSLGALEQLLILTADTSETLKTGLSNIYYDMRALLERHIPRLVPVQLYETSNGLQQKHMLNALSSTGSSLDITSTGSPVISLSEQSESIFLTTLNNAIQTIISNGAFLLTKIKDEEEDSLLSGEDLNLDDISVKADLERFFLATYYFFFNRPSLSKEFWSDNESDAYGFIEWASKCTDSLMRSCFYIMISGLSHNEENSLNIYHFFNNGNTVSWAIISQCISDYIIKINNLTQVISLRQQQNETEDVDQTTIALEEGLNEETIIFLSSLLSLIGSVAKDINYEFKEKISEIFIDILFEFVKVETPLVGAIFKTISHLVHRDETKRIKIWRSLDTLIFSNTFTLPSSDSYKTSFSSLLGSYSEIMGFLNLFHSLTENESLASDNNFLTFGKLTFPERLGQGYRKVGVWPYYEYILNELFVNSFKMRDYQKKEQLQLTILNIITNGLSSFDYSVILNSNIANVDLNKLVSTTNFFSYVHESAAVVLFNYIFTEKIFTGIYKLMSIGVDNLRIDIDGGHEQKMLIQSSLQIVKMIFKYQDTYLEELCPIIVKQRIDNYFVPRRFGSHGLKSFFDTVVFNLSAIAHLGLYIGSDDNKLASESLQILQIISLRYNNDNFGSNIILTTFDSVDESARIKESFIFRIDRPIETLSDLSVKLGILDYIADNLTFNDLQPTVSHLLLGFQVTNIISMGPDLNTFISSGTSLLQSLINLLISALNALSPNNVNYAPMRLASQSIGILMKLCRNPLTANLTLDYLAEQELFSTLLSIGPQVSKYTQWNGRMYDNNSAEDCKIFIETESIGALLSFLSFRGCLLQYLSLSIHRLSFHGTPSQTKLLIEELTSNAMYSAGIFSFLDSSNLGNFHKEHDLRQNLNHFKFLPISLENIQLTNYLEGNIYDFTNLNSLLNLYTRSKLSTSLNSTNPELEKEIKSEYSRVKQFATNNISHSRVLELLLLNVHTWVQLVQIVVTDGGMETLTRSNFILQVFSTVVPKINDYVEYDIAFSEELVSLCVFLFDIYHKDCQGIGAQNKFDVRLYELFKACIHGINSSVTSPSLRSDFYVLANNYLTDILKDEYMVKNILHDLQMNSSRLIDIICSDAVSGEGTNRITSILLLDSLFQLGTHNKDNFILESLASGTHLLLLILSIKNIDSHFKISLDNVTLSSFLYELTVLKTTVNMLTRIAQYKGGAQLLIRNKLFSSIEECDYLSLDPDVGLNLLLENINGNKINTLSFNVTRENMLQAHEDPNNISLLELYIPIFQLLSAVVIVMGSSNKSTLQSVRGLLNKHNKLCSSILKKSTLIHSSVDKDDQNPSKENLKILTRLIVILCSLTSYQTDNMSNMFVEIK</sequence>
<protein>
    <recommendedName>
        <fullName evidence="7">Nucleoporin</fullName>
    </recommendedName>
</protein>
<dbReference type="KEGG" id="tpf:TPHA_0E02340"/>
<dbReference type="GO" id="GO:0017056">
    <property type="term" value="F:structural constituent of nuclear pore"/>
    <property type="evidence" value="ECO:0007669"/>
    <property type="project" value="EnsemblFungi"/>
</dbReference>
<dbReference type="PANTHER" id="PTHR31344:SF0">
    <property type="entry name" value="NUCLEAR PORE COMPLEX PROTEIN NUP205"/>
    <property type="match status" value="1"/>
</dbReference>
<accession>G8BTU8</accession>
<dbReference type="OrthoDB" id="2019644at2759"/>
<keyword evidence="4" id="KW-0539">Nucleus</keyword>
<dbReference type="Proteomes" id="UP000005666">
    <property type="component" value="Chromosome 5"/>
</dbReference>
<dbReference type="RefSeq" id="XP_003685760.1">
    <property type="nucleotide sequence ID" value="XM_003685712.1"/>
</dbReference>
<reference evidence="5 6" key="1">
    <citation type="journal article" date="2011" name="Proc. Natl. Acad. Sci. U.S.A.">
        <title>Evolutionary erosion of yeast sex chromosomes by mating-type switching accidents.</title>
        <authorList>
            <person name="Gordon J.L."/>
            <person name="Armisen D."/>
            <person name="Proux-Wera E."/>
            <person name="Oheigeartaigh S.S."/>
            <person name="Byrne K.P."/>
            <person name="Wolfe K.H."/>
        </authorList>
    </citation>
    <scope>NUCLEOTIDE SEQUENCE [LARGE SCALE GENOMIC DNA]</scope>
    <source>
        <strain evidence="6">ATCC 24235 / CBS 4417 / NBRC 1672 / NRRL Y-8282 / UCD 70-5</strain>
    </source>
</reference>
<dbReference type="Pfam" id="PF11894">
    <property type="entry name" value="Nup192"/>
    <property type="match status" value="1"/>
</dbReference>
<gene>
    <name evidence="5" type="primary">TPHA0E02340</name>
    <name evidence="5" type="ordered locus">TPHA_0E02340</name>
</gene>
<dbReference type="GO" id="GO:0046822">
    <property type="term" value="P:regulation of nucleocytoplasmic transport"/>
    <property type="evidence" value="ECO:0007669"/>
    <property type="project" value="EnsemblFungi"/>
</dbReference>
<evidence type="ECO:0000313" key="5">
    <source>
        <dbReference type="EMBL" id="CCE63326.1"/>
    </source>
</evidence>
<organism evidence="5 6">
    <name type="scientific">Tetrapisispora phaffii (strain ATCC 24235 / CBS 4417 / NBRC 1672 / NRRL Y-8282 / UCD 70-5)</name>
    <name type="common">Yeast</name>
    <name type="synonym">Fabospora phaffii</name>
    <dbReference type="NCBI Taxonomy" id="1071381"/>
    <lineage>
        <taxon>Eukaryota</taxon>
        <taxon>Fungi</taxon>
        <taxon>Dikarya</taxon>
        <taxon>Ascomycota</taxon>
        <taxon>Saccharomycotina</taxon>
        <taxon>Saccharomycetes</taxon>
        <taxon>Saccharomycetales</taxon>
        <taxon>Saccharomycetaceae</taxon>
        <taxon>Tetrapisispora</taxon>
    </lineage>
</organism>
<evidence type="ECO:0000313" key="6">
    <source>
        <dbReference type="Proteomes" id="UP000005666"/>
    </source>
</evidence>
<proteinExistence type="inferred from homology"/>
<evidence type="ECO:0000256" key="3">
    <source>
        <dbReference type="ARBA" id="ARBA00022448"/>
    </source>
</evidence>